<organism evidence="3 4">
    <name type="scientific">Corallococcus carmarthensis</name>
    <dbReference type="NCBI Taxonomy" id="2316728"/>
    <lineage>
        <taxon>Bacteria</taxon>
        <taxon>Pseudomonadati</taxon>
        <taxon>Myxococcota</taxon>
        <taxon>Myxococcia</taxon>
        <taxon>Myxococcales</taxon>
        <taxon>Cystobacterineae</taxon>
        <taxon>Myxococcaceae</taxon>
        <taxon>Corallococcus</taxon>
    </lineage>
</organism>
<name>A0A3A8JMI6_9BACT</name>
<proteinExistence type="inferred from homology"/>
<dbReference type="Pfam" id="PF08327">
    <property type="entry name" value="AHSA1"/>
    <property type="match status" value="1"/>
</dbReference>
<gene>
    <name evidence="3" type="ORF">D7X32_36840</name>
</gene>
<evidence type="ECO:0000313" key="4">
    <source>
        <dbReference type="Proteomes" id="UP000268313"/>
    </source>
</evidence>
<comment type="caution">
    <text evidence="3">The sequence shown here is derived from an EMBL/GenBank/DDBJ whole genome shotgun (WGS) entry which is preliminary data.</text>
</comment>
<evidence type="ECO:0000256" key="1">
    <source>
        <dbReference type="ARBA" id="ARBA00006817"/>
    </source>
</evidence>
<dbReference type="RefSeq" id="WP_120607210.1">
    <property type="nucleotide sequence ID" value="NZ_JABFJX010000206.1"/>
</dbReference>
<dbReference type="CDD" id="cd07814">
    <property type="entry name" value="SRPBCC_CalC_Aha1-like"/>
    <property type="match status" value="1"/>
</dbReference>
<feature type="domain" description="Activator of Hsp90 ATPase homologue 1/2-like C-terminal" evidence="2">
    <location>
        <begin position="17"/>
        <end position="146"/>
    </location>
</feature>
<dbReference type="SUPFAM" id="SSF55961">
    <property type="entry name" value="Bet v1-like"/>
    <property type="match status" value="1"/>
</dbReference>
<dbReference type="Proteomes" id="UP000268313">
    <property type="component" value="Unassembled WGS sequence"/>
</dbReference>
<protein>
    <submittedName>
        <fullName evidence="3">SRPBCC domain-containing protein</fullName>
    </submittedName>
</protein>
<keyword evidence="4" id="KW-1185">Reference proteome</keyword>
<dbReference type="InterPro" id="IPR013538">
    <property type="entry name" value="ASHA1/2-like_C"/>
</dbReference>
<reference evidence="4" key="1">
    <citation type="submission" date="2018-09" db="EMBL/GenBank/DDBJ databases">
        <authorList>
            <person name="Livingstone P.G."/>
            <person name="Whitworth D.E."/>
        </authorList>
    </citation>
    <scope>NUCLEOTIDE SEQUENCE [LARGE SCALE GENOMIC DNA]</scope>
    <source>
        <strain evidence="4">CA043D</strain>
    </source>
</reference>
<dbReference type="AlphaFoldDB" id="A0A3A8JMI6"/>
<comment type="similarity">
    <text evidence="1">Belongs to the AHA1 family.</text>
</comment>
<evidence type="ECO:0000259" key="2">
    <source>
        <dbReference type="Pfam" id="PF08327"/>
    </source>
</evidence>
<dbReference type="EMBL" id="RAWE01000224">
    <property type="protein sequence ID" value="RKG96186.1"/>
    <property type="molecule type" value="Genomic_DNA"/>
</dbReference>
<accession>A0A3A8JMI6</accession>
<dbReference type="Gene3D" id="3.30.530.20">
    <property type="match status" value="1"/>
</dbReference>
<dbReference type="InterPro" id="IPR023393">
    <property type="entry name" value="START-like_dom_sf"/>
</dbReference>
<dbReference type="OrthoDB" id="9805228at2"/>
<evidence type="ECO:0000313" key="3">
    <source>
        <dbReference type="EMBL" id="RKG96186.1"/>
    </source>
</evidence>
<sequence>MSDSLPVKLTVTHRFSNASAERVFDAWLHPAKARSWLFVTAPDKPLVRAEINARVGGRFCFADLRDGEEVEHVGEYLELDRPRRLVFTFGVPKYSQAYDRVTVDIVPDGEGCVLTLTHEMGPDGEKWKDSTQKGWTTLLGGLDTWLELAPATAQ</sequence>